<comment type="caution">
    <text evidence="11">The sequence shown here is derived from an EMBL/GenBank/DDBJ whole genome shotgun (WGS) entry which is preliminary data.</text>
</comment>
<dbReference type="CDD" id="cd01127">
    <property type="entry name" value="TrwB_TraG_TraD_VirD4"/>
    <property type="match status" value="1"/>
</dbReference>
<dbReference type="PROSITE" id="PS50901">
    <property type="entry name" value="FTSK"/>
    <property type="match status" value="1"/>
</dbReference>
<dbReference type="InterPro" id="IPR036390">
    <property type="entry name" value="WH_DNA-bd_sf"/>
</dbReference>
<dbReference type="SMART" id="SM00843">
    <property type="entry name" value="Ftsk_gamma"/>
    <property type="match status" value="1"/>
</dbReference>
<keyword evidence="6" id="KW-0238">DNA-binding</keyword>
<gene>
    <name evidence="11" type="ORF">HCJ63_06270</name>
</gene>
<dbReference type="InterPro" id="IPR036388">
    <property type="entry name" value="WH-like_DNA-bd_sf"/>
</dbReference>
<protein>
    <submittedName>
        <fullName evidence="11">DNA translocase FtsK</fullName>
    </submittedName>
</protein>
<dbReference type="InterPro" id="IPR041027">
    <property type="entry name" value="FtsK_alpha"/>
</dbReference>
<dbReference type="Pfam" id="PF01580">
    <property type="entry name" value="FtsK_SpoIIIE"/>
    <property type="match status" value="1"/>
</dbReference>
<feature type="transmembrane region" description="Helical" evidence="9">
    <location>
        <begin position="60"/>
        <end position="81"/>
    </location>
</feature>
<name>A0A842CPB5_9LIST</name>
<dbReference type="InterPro" id="IPR027417">
    <property type="entry name" value="P-loop_NTPase"/>
</dbReference>
<keyword evidence="9" id="KW-0812">Transmembrane</keyword>
<evidence type="ECO:0000313" key="11">
    <source>
        <dbReference type="EMBL" id="MBC1978071.1"/>
    </source>
</evidence>
<keyword evidence="9" id="KW-0472">Membrane</keyword>
<evidence type="ECO:0000256" key="5">
    <source>
        <dbReference type="ARBA" id="ARBA00022840"/>
    </source>
</evidence>
<dbReference type="InterPro" id="IPR050206">
    <property type="entry name" value="FtsK/SpoIIIE/SftA"/>
</dbReference>
<evidence type="ECO:0000256" key="8">
    <source>
        <dbReference type="SAM" id="MobiDB-lite"/>
    </source>
</evidence>
<reference evidence="11 12" key="1">
    <citation type="submission" date="2020-03" db="EMBL/GenBank/DDBJ databases">
        <title>Soil Listeria distribution.</title>
        <authorList>
            <person name="Liao J."/>
            <person name="Wiedmann M."/>
        </authorList>
    </citation>
    <scope>NUCLEOTIDE SEQUENCE [LARGE SCALE GENOMIC DNA]</scope>
    <source>
        <strain evidence="11 12">FSL L7-0504</strain>
    </source>
</reference>
<dbReference type="SUPFAM" id="SSF52540">
    <property type="entry name" value="P-loop containing nucleoside triphosphate hydrolases"/>
    <property type="match status" value="1"/>
</dbReference>
<dbReference type="Pfam" id="PF17854">
    <property type="entry name" value="FtsK_alpha"/>
    <property type="match status" value="1"/>
</dbReference>
<dbReference type="InterPro" id="IPR003593">
    <property type="entry name" value="AAA+_ATPase"/>
</dbReference>
<dbReference type="RefSeq" id="WP_185529945.1">
    <property type="nucleotide sequence ID" value="NZ_JAASWI010000002.1"/>
</dbReference>
<dbReference type="AlphaFoldDB" id="A0A842CPB5"/>
<feature type="binding site" evidence="7">
    <location>
        <begin position="440"/>
        <end position="447"/>
    </location>
    <ligand>
        <name>ATP</name>
        <dbReference type="ChEBI" id="CHEBI:30616"/>
    </ligand>
</feature>
<evidence type="ECO:0000256" key="7">
    <source>
        <dbReference type="PROSITE-ProRule" id="PRU00289"/>
    </source>
</evidence>
<feature type="transmembrane region" description="Helical" evidence="9">
    <location>
        <begin position="93"/>
        <end position="113"/>
    </location>
</feature>
<evidence type="ECO:0000256" key="9">
    <source>
        <dbReference type="SAM" id="Phobius"/>
    </source>
</evidence>
<keyword evidence="4" id="KW-0159">Chromosome partition</keyword>
<comment type="similarity">
    <text evidence="2">Belongs to the FtsK/SpoIIIE/SftA family.</text>
</comment>
<keyword evidence="3 7" id="KW-0547">Nucleotide-binding</keyword>
<dbReference type="PANTHER" id="PTHR22683:SF41">
    <property type="entry name" value="DNA TRANSLOCASE FTSK"/>
    <property type="match status" value="1"/>
</dbReference>
<evidence type="ECO:0000313" key="12">
    <source>
        <dbReference type="Proteomes" id="UP000580683"/>
    </source>
</evidence>
<evidence type="ECO:0000256" key="4">
    <source>
        <dbReference type="ARBA" id="ARBA00022829"/>
    </source>
</evidence>
<dbReference type="Gene3D" id="3.40.50.300">
    <property type="entry name" value="P-loop containing nucleotide triphosphate hydrolases"/>
    <property type="match status" value="1"/>
</dbReference>
<dbReference type="PANTHER" id="PTHR22683">
    <property type="entry name" value="SPORULATION PROTEIN RELATED"/>
    <property type="match status" value="1"/>
</dbReference>
<evidence type="ECO:0000256" key="6">
    <source>
        <dbReference type="ARBA" id="ARBA00023125"/>
    </source>
</evidence>
<dbReference type="GO" id="GO:0007059">
    <property type="term" value="P:chromosome segregation"/>
    <property type="evidence" value="ECO:0007669"/>
    <property type="project" value="UniProtKB-KW"/>
</dbReference>
<organism evidence="11 12">
    <name type="scientific">Listeria marthii</name>
    <dbReference type="NCBI Taxonomy" id="529731"/>
    <lineage>
        <taxon>Bacteria</taxon>
        <taxon>Bacillati</taxon>
        <taxon>Bacillota</taxon>
        <taxon>Bacilli</taxon>
        <taxon>Bacillales</taxon>
        <taxon>Listeriaceae</taxon>
        <taxon>Listeria</taxon>
    </lineage>
</organism>
<evidence type="ECO:0000259" key="10">
    <source>
        <dbReference type="PROSITE" id="PS50901"/>
    </source>
</evidence>
<comment type="subcellular location">
    <subcellularLocation>
        <location evidence="1">Membrane</location>
        <topology evidence="1">Multi-pass membrane protein</topology>
    </subcellularLocation>
</comment>
<keyword evidence="5 7" id="KW-0067">ATP-binding</keyword>
<sequence length="757" mass="83554">MATQKKKTSGRKKSSTRSKKKQSASFRLEITGVVLIAIGIIGLLQLGFVGRGFFALAEMFVGLLSYVLLAGSVILGGYMVIRRKMPHLFSKRLVGIYLIVLGFLTYIHMYFIIHNLGANASVISSTWKLVLENLFRPNQVGFVGGGMIGAVITSITYFLLDRLGTNLIAALLIIYGFSLVSGISIRQFFAKMTEFVRYLFTKGKAATEKGKEVKAKHDKKKAEKVVEVEPEEVIDLIEPTPEEKVPPIISNFSSKVEQEKAPVEEQTEQKEQELEMFQQESFENEIYQLPPVDILAPAKVTDQSKEYDQIKVNAKKLEDTFESFGVKAKITQVHLGPAVTKYEVQPSVGVKVSKIVSLSDDIALALAAKDIRIEAPIPGKSAIGIEVANQNVAMVSLREVLENNPKNNPEEKLQIALGRDISGEAMMASLDKMPHLLVAGATGSGKSVCINGIITSILLRAKPHEVKMMMIDPKMVELNVYNGIPHLLAPVVTNPKKAAQALQKVVAEMERRYDLFSHTGTRNMQGYNDYVKKQNELNNEKQPELPFIVVIVDELADLMMVASNDVEDAITRLAQMARAAGIHLIIATQRPSVDVITGVIKANIPSRIAFAVSSSIDSRTILDMGGAEKLLGRGDMLLLPVGSSKPTRIQGAFLSDAEVEDVVNYVISQQKAQYSEEMIPDDIPEVEGEVTDELYHEAVELVVEMQTASVSMLQRKFRIGYNRAARLIDEMEQRGVVGPHEGSKPRRVNVEISPEHE</sequence>
<dbReference type="Gene3D" id="1.10.10.10">
    <property type="entry name" value="Winged helix-like DNA-binding domain superfamily/Winged helix DNA-binding domain"/>
    <property type="match status" value="1"/>
</dbReference>
<dbReference type="GO" id="GO:0003677">
    <property type="term" value="F:DNA binding"/>
    <property type="evidence" value="ECO:0007669"/>
    <property type="project" value="UniProtKB-KW"/>
</dbReference>
<dbReference type="Proteomes" id="UP000580683">
    <property type="component" value="Unassembled WGS sequence"/>
</dbReference>
<feature type="region of interest" description="Disordered" evidence="8">
    <location>
        <begin position="735"/>
        <end position="757"/>
    </location>
</feature>
<dbReference type="EMBL" id="JAASWI010000002">
    <property type="protein sequence ID" value="MBC1978071.1"/>
    <property type="molecule type" value="Genomic_DNA"/>
</dbReference>
<dbReference type="GO" id="GO:0005524">
    <property type="term" value="F:ATP binding"/>
    <property type="evidence" value="ECO:0007669"/>
    <property type="project" value="UniProtKB-UniRule"/>
</dbReference>
<feature type="transmembrane region" description="Helical" evidence="9">
    <location>
        <begin position="26"/>
        <end position="48"/>
    </location>
</feature>
<evidence type="ECO:0000256" key="2">
    <source>
        <dbReference type="ARBA" id="ARBA00006474"/>
    </source>
</evidence>
<feature type="domain" description="FtsK" evidence="10">
    <location>
        <begin position="423"/>
        <end position="619"/>
    </location>
</feature>
<evidence type="ECO:0000256" key="3">
    <source>
        <dbReference type="ARBA" id="ARBA00022741"/>
    </source>
</evidence>
<evidence type="ECO:0000256" key="1">
    <source>
        <dbReference type="ARBA" id="ARBA00004141"/>
    </source>
</evidence>
<accession>A0A842CPB5</accession>
<dbReference type="Gene3D" id="3.30.980.40">
    <property type="match status" value="1"/>
</dbReference>
<dbReference type="InterPro" id="IPR018541">
    <property type="entry name" value="Ftsk_gamma"/>
</dbReference>
<dbReference type="GO" id="GO:0016020">
    <property type="term" value="C:membrane"/>
    <property type="evidence" value="ECO:0007669"/>
    <property type="project" value="UniProtKB-SubCell"/>
</dbReference>
<dbReference type="SMART" id="SM00382">
    <property type="entry name" value="AAA"/>
    <property type="match status" value="1"/>
</dbReference>
<feature type="transmembrane region" description="Helical" evidence="9">
    <location>
        <begin position="140"/>
        <end position="160"/>
    </location>
</feature>
<keyword evidence="9" id="KW-1133">Transmembrane helix</keyword>
<dbReference type="Pfam" id="PF09397">
    <property type="entry name" value="FtsK_gamma"/>
    <property type="match status" value="1"/>
</dbReference>
<dbReference type="SUPFAM" id="SSF46785">
    <property type="entry name" value="Winged helix' DNA-binding domain"/>
    <property type="match status" value="1"/>
</dbReference>
<proteinExistence type="inferred from homology"/>
<feature type="region of interest" description="Disordered" evidence="8">
    <location>
        <begin position="1"/>
        <end position="20"/>
    </location>
</feature>
<dbReference type="InterPro" id="IPR002543">
    <property type="entry name" value="FtsK_dom"/>
</dbReference>
<feature type="transmembrane region" description="Helical" evidence="9">
    <location>
        <begin position="167"/>
        <end position="189"/>
    </location>
</feature>